<proteinExistence type="predicted"/>
<dbReference type="EMBL" id="JAXQNO010000002">
    <property type="protein sequence ID" value="KAK4803119.1"/>
    <property type="molecule type" value="Genomic_DNA"/>
</dbReference>
<keyword evidence="2" id="KW-1185">Reference proteome</keyword>
<dbReference type="PANTHER" id="PTHR47587:SF2">
    <property type="entry name" value="OS05G0103500 PROTEIN"/>
    <property type="match status" value="1"/>
</dbReference>
<accession>A0AAN7REK5</accession>
<dbReference type="PANTHER" id="PTHR47587">
    <property type="entry name" value="OS05G0103500 PROTEIN"/>
    <property type="match status" value="1"/>
</dbReference>
<evidence type="ECO:0000313" key="2">
    <source>
        <dbReference type="Proteomes" id="UP001346149"/>
    </source>
</evidence>
<reference evidence="1 2" key="1">
    <citation type="journal article" date="2023" name="Hortic Res">
        <title>Pangenome of water caltrop reveals structural variations and asymmetric subgenome divergence after allopolyploidization.</title>
        <authorList>
            <person name="Zhang X."/>
            <person name="Chen Y."/>
            <person name="Wang L."/>
            <person name="Yuan Y."/>
            <person name="Fang M."/>
            <person name="Shi L."/>
            <person name="Lu R."/>
            <person name="Comes H.P."/>
            <person name="Ma Y."/>
            <person name="Chen Y."/>
            <person name="Huang G."/>
            <person name="Zhou Y."/>
            <person name="Zheng Z."/>
            <person name="Qiu Y."/>
        </authorList>
    </citation>
    <scope>NUCLEOTIDE SEQUENCE [LARGE SCALE GENOMIC DNA]</scope>
    <source>
        <strain evidence="1">F231</strain>
    </source>
</reference>
<evidence type="ECO:0000313" key="1">
    <source>
        <dbReference type="EMBL" id="KAK4803119.1"/>
    </source>
</evidence>
<sequence>MDWGACIFYATQHYPKKVAKVAYFGLDELVDGLLDSGEKLKKKPWKIKPKEENIVQAVTQRAKDLRDKEFKLPYEKPMPMPCSAEPKAVVA</sequence>
<organism evidence="1 2">
    <name type="scientific">Trapa natans</name>
    <name type="common">Water chestnut</name>
    <dbReference type="NCBI Taxonomy" id="22666"/>
    <lineage>
        <taxon>Eukaryota</taxon>
        <taxon>Viridiplantae</taxon>
        <taxon>Streptophyta</taxon>
        <taxon>Embryophyta</taxon>
        <taxon>Tracheophyta</taxon>
        <taxon>Spermatophyta</taxon>
        <taxon>Magnoliopsida</taxon>
        <taxon>eudicotyledons</taxon>
        <taxon>Gunneridae</taxon>
        <taxon>Pentapetalae</taxon>
        <taxon>rosids</taxon>
        <taxon>malvids</taxon>
        <taxon>Myrtales</taxon>
        <taxon>Lythraceae</taxon>
        <taxon>Trapa</taxon>
    </lineage>
</organism>
<protein>
    <submittedName>
        <fullName evidence="1">Uncharacterized protein</fullName>
    </submittedName>
</protein>
<gene>
    <name evidence="1" type="ORF">SAY86_001322</name>
</gene>
<comment type="caution">
    <text evidence="1">The sequence shown here is derived from an EMBL/GenBank/DDBJ whole genome shotgun (WGS) entry which is preliminary data.</text>
</comment>
<dbReference type="Proteomes" id="UP001346149">
    <property type="component" value="Unassembled WGS sequence"/>
</dbReference>
<name>A0AAN7REK5_TRANT</name>
<dbReference type="AlphaFoldDB" id="A0AAN7REK5"/>